<evidence type="ECO:0000256" key="1">
    <source>
        <dbReference type="SAM" id="MobiDB-lite"/>
    </source>
</evidence>
<gene>
    <name evidence="2" type="ORF">GWI33_003143</name>
</gene>
<evidence type="ECO:0000313" key="3">
    <source>
        <dbReference type="Proteomes" id="UP000625711"/>
    </source>
</evidence>
<proteinExistence type="predicted"/>
<name>A0A834IY21_RHYFE</name>
<feature type="compositionally biased region" description="Basic and acidic residues" evidence="1">
    <location>
        <begin position="18"/>
        <end position="38"/>
    </location>
</feature>
<keyword evidence="3" id="KW-1185">Reference proteome</keyword>
<evidence type="ECO:0000313" key="2">
    <source>
        <dbReference type="EMBL" id="KAF7282132.1"/>
    </source>
</evidence>
<comment type="caution">
    <text evidence="2">The sequence shown here is derived from an EMBL/GenBank/DDBJ whole genome shotgun (WGS) entry which is preliminary data.</text>
</comment>
<dbReference type="EMBL" id="JAACXV010000188">
    <property type="protein sequence ID" value="KAF7282132.1"/>
    <property type="molecule type" value="Genomic_DNA"/>
</dbReference>
<reference evidence="2" key="1">
    <citation type="submission" date="2020-08" db="EMBL/GenBank/DDBJ databases">
        <title>Genome sequencing and assembly of the red palm weevil Rhynchophorus ferrugineus.</title>
        <authorList>
            <person name="Dias G.B."/>
            <person name="Bergman C.M."/>
            <person name="Manee M."/>
        </authorList>
    </citation>
    <scope>NUCLEOTIDE SEQUENCE</scope>
    <source>
        <strain evidence="2">AA-2017</strain>
        <tissue evidence="2">Whole larva</tissue>
    </source>
</reference>
<feature type="region of interest" description="Disordered" evidence="1">
    <location>
        <begin position="16"/>
        <end position="72"/>
    </location>
</feature>
<accession>A0A834IY21</accession>
<dbReference type="AlphaFoldDB" id="A0A834IY21"/>
<organism evidence="2 3">
    <name type="scientific">Rhynchophorus ferrugineus</name>
    <name type="common">Red palm weevil</name>
    <name type="synonym">Curculio ferrugineus</name>
    <dbReference type="NCBI Taxonomy" id="354439"/>
    <lineage>
        <taxon>Eukaryota</taxon>
        <taxon>Metazoa</taxon>
        <taxon>Ecdysozoa</taxon>
        <taxon>Arthropoda</taxon>
        <taxon>Hexapoda</taxon>
        <taxon>Insecta</taxon>
        <taxon>Pterygota</taxon>
        <taxon>Neoptera</taxon>
        <taxon>Endopterygota</taxon>
        <taxon>Coleoptera</taxon>
        <taxon>Polyphaga</taxon>
        <taxon>Cucujiformia</taxon>
        <taxon>Curculionidae</taxon>
        <taxon>Dryophthorinae</taxon>
        <taxon>Rhynchophorus</taxon>
    </lineage>
</organism>
<protein>
    <submittedName>
        <fullName evidence="2">Uncharacterized protein</fullName>
    </submittedName>
</protein>
<sequence length="115" mass="12900">MSLANYVSIPNRPWRIHPAADHLRPPPRNRLAERDRASPRWKFRNGPPTPPRAVPSPRGITPINIGRSREGECASRRLGRPLLRGLSGRTVVSRSAVGDQLNCMWHTRSRCPSAP</sequence>
<dbReference type="Proteomes" id="UP000625711">
    <property type="component" value="Unassembled WGS sequence"/>
</dbReference>